<sequence>MSLSTLKREQIKKELKNDDYDVVIIGGGITGAGIALDASNRGMKVALVEMQDFAQGTSSRSTKLVHGGLRYLKQLQVGVVAETGRERAIVYENGPHVTTPERMLLPLHKGGSMGKFTTSIGLGVYDRLAGVKKAERKTMLNAKETLAKEPLVKKAGLKAGGSYVEYRTDDARLTIEVMKRAEEKGATIINHTKSVHFTYDSNETVNGIQVEDQISNETYPIKAKKVINASGPWVDEVRSGDYARNNKELRLTKGVHVVIDQSKFPLGQAVYFDTENDGRMIFAIPREGKAYVGTTDTFYDNVKTSPLVNQEDRDYLIEAINYMFPDVNVSDEDIESSWAGVRPLILEEGKDPSEISRKDEVWEGKSGLLTIAGGKLTGYRHMAVEIVDLLAKRLKSEYKLTFDKAATKHLTISGGDVGGSKNFDKYIEQKVEDAKAYQIDEATARHFVSKYGSNAEELFKIAQTAQYQETGLPLDIYTELIYSIQNEMVHRPTDFFIRRTGKLYFKIDDVLNYKEQVIDVMAELLGYTNIQKELYTKELETAIKEAQTGNNQPAVKA</sequence>
<dbReference type="InterPro" id="IPR036188">
    <property type="entry name" value="FAD/NAD-bd_sf"/>
</dbReference>
<name>A0A9X4QYM4_9STAP</name>
<dbReference type="InterPro" id="IPR000447">
    <property type="entry name" value="G3P_DH_FAD-dep"/>
</dbReference>
<dbReference type="Gene3D" id="3.50.50.60">
    <property type="entry name" value="FAD/NAD(P)-binding domain"/>
    <property type="match status" value="1"/>
</dbReference>
<evidence type="ECO:0000256" key="2">
    <source>
        <dbReference type="ARBA" id="ARBA00004977"/>
    </source>
</evidence>
<dbReference type="GO" id="GO:0004368">
    <property type="term" value="F:glycerol-3-phosphate dehydrogenase (quinone) activity"/>
    <property type="evidence" value="ECO:0007669"/>
    <property type="project" value="UniProtKB-EC"/>
</dbReference>
<dbReference type="Gene3D" id="3.30.9.10">
    <property type="entry name" value="D-Amino Acid Oxidase, subunit A, domain 2"/>
    <property type="match status" value="1"/>
</dbReference>
<evidence type="ECO:0000259" key="11">
    <source>
        <dbReference type="Pfam" id="PF16901"/>
    </source>
</evidence>
<dbReference type="SUPFAM" id="SSF51905">
    <property type="entry name" value="FAD/NAD(P)-binding domain"/>
    <property type="match status" value="1"/>
</dbReference>
<dbReference type="Pfam" id="PF01266">
    <property type="entry name" value="DAO"/>
    <property type="match status" value="1"/>
</dbReference>
<keyword evidence="6" id="KW-0274">FAD</keyword>
<dbReference type="InterPro" id="IPR006076">
    <property type="entry name" value="FAD-dep_OxRdtase"/>
</dbReference>
<dbReference type="GO" id="GO:0006071">
    <property type="term" value="P:glycerol metabolic process"/>
    <property type="evidence" value="ECO:0007669"/>
    <property type="project" value="UniProtKB-KW"/>
</dbReference>
<protein>
    <recommendedName>
        <fullName evidence="9">Glycerol-3-phosphate dehydrogenase</fullName>
        <ecNumber evidence="9">1.1.5.3</ecNumber>
    </recommendedName>
</protein>
<dbReference type="AlphaFoldDB" id="A0A9X4QYM4"/>
<dbReference type="Gene3D" id="1.10.8.870">
    <property type="entry name" value="Alpha-glycerophosphate oxidase, cap domain"/>
    <property type="match status" value="1"/>
</dbReference>
<organism evidence="12 13">
    <name type="scientific">Staphylococcus equorum</name>
    <dbReference type="NCBI Taxonomy" id="246432"/>
    <lineage>
        <taxon>Bacteria</taxon>
        <taxon>Bacillati</taxon>
        <taxon>Bacillota</taxon>
        <taxon>Bacilli</taxon>
        <taxon>Bacillales</taxon>
        <taxon>Staphylococcaceae</taxon>
        <taxon>Staphylococcus</taxon>
    </lineage>
</organism>
<evidence type="ECO:0000313" key="12">
    <source>
        <dbReference type="EMBL" id="MDG0844767.1"/>
    </source>
</evidence>
<keyword evidence="4 9" id="KW-0285">Flavoprotein</keyword>
<comment type="pathway">
    <text evidence="2">Polyol metabolism; glycerol degradation via glycerol kinase pathway; glycerone phosphate from sn-glycerol 3-phosphate (aerobic route): step 1/1.</text>
</comment>
<evidence type="ECO:0000259" key="10">
    <source>
        <dbReference type="Pfam" id="PF01266"/>
    </source>
</evidence>
<evidence type="ECO:0000256" key="5">
    <source>
        <dbReference type="ARBA" id="ARBA00022798"/>
    </source>
</evidence>
<dbReference type="PRINTS" id="PR01001">
    <property type="entry name" value="FADG3PDH"/>
</dbReference>
<dbReference type="PROSITE" id="PS00978">
    <property type="entry name" value="FAD_G3PDH_2"/>
    <property type="match status" value="1"/>
</dbReference>
<evidence type="ECO:0000256" key="4">
    <source>
        <dbReference type="ARBA" id="ARBA00022630"/>
    </source>
</evidence>
<dbReference type="PANTHER" id="PTHR11985:SF35">
    <property type="entry name" value="ANAEROBIC GLYCEROL-3-PHOSPHATE DEHYDROGENASE SUBUNIT A"/>
    <property type="match status" value="1"/>
</dbReference>
<dbReference type="PROSITE" id="PS00977">
    <property type="entry name" value="FAD_G3PDH_1"/>
    <property type="match status" value="1"/>
</dbReference>
<comment type="cofactor">
    <cofactor evidence="1 9">
        <name>FAD</name>
        <dbReference type="ChEBI" id="CHEBI:57692"/>
    </cofactor>
</comment>
<comment type="similarity">
    <text evidence="3 9">Belongs to the FAD-dependent glycerol-3-phosphate dehydrogenase family.</text>
</comment>
<accession>A0A9X4QYM4</accession>
<dbReference type="Pfam" id="PF16901">
    <property type="entry name" value="DAO_C"/>
    <property type="match status" value="1"/>
</dbReference>
<evidence type="ECO:0000256" key="6">
    <source>
        <dbReference type="ARBA" id="ARBA00022827"/>
    </source>
</evidence>
<comment type="caution">
    <text evidence="12">The sequence shown here is derived from an EMBL/GenBank/DDBJ whole genome shotgun (WGS) entry which is preliminary data.</text>
</comment>
<dbReference type="GO" id="GO:0009331">
    <property type="term" value="C:glycerol-3-phosphate dehydrogenase (FAD) complex"/>
    <property type="evidence" value="ECO:0007669"/>
    <property type="project" value="UniProtKB-UniRule"/>
</dbReference>
<dbReference type="SUPFAM" id="SSF54373">
    <property type="entry name" value="FAD-linked reductases, C-terminal domain"/>
    <property type="match status" value="1"/>
</dbReference>
<dbReference type="PANTHER" id="PTHR11985">
    <property type="entry name" value="GLYCEROL-3-PHOSPHATE DEHYDROGENASE"/>
    <property type="match status" value="1"/>
</dbReference>
<dbReference type="Proteomes" id="UP001152422">
    <property type="component" value="Unassembled WGS sequence"/>
</dbReference>
<evidence type="ECO:0000256" key="9">
    <source>
        <dbReference type="RuleBase" id="RU361217"/>
    </source>
</evidence>
<evidence type="ECO:0000256" key="8">
    <source>
        <dbReference type="ARBA" id="ARBA00049055"/>
    </source>
</evidence>
<evidence type="ECO:0000256" key="1">
    <source>
        <dbReference type="ARBA" id="ARBA00001974"/>
    </source>
</evidence>
<dbReference type="EMBL" id="JAMBQA010000001">
    <property type="protein sequence ID" value="MDG0844767.1"/>
    <property type="molecule type" value="Genomic_DNA"/>
</dbReference>
<evidence type="ECO:0000256" key="7">
    <source>
        <dbReference type="ARBA" id="ARBA00023002"/>
    </source>
</evidence>
<dbReference type="GO" id="GO:0046168">
    <property type="term" value="P:glycerol-3-phosphate catabolic process"/>
    <property type="evidence" value="ECO:0007669"/>
    <property type="project" value="TreeGrafter"/>
</dbReference>
<keyword evidence="13" id="KW-1185">Reference proteome</keyword>
<evidence type="ECO:0000313" key="13">
    <source>
        <dbReference type="Proteomes" id="UP001152422"/>
    </source>
</evidence>
<dbReference type="EC" id="1.1.5.3" evidence="9"/>
<keyword evidence="7 9" id="KW-0560">Oxidoreductase</keyword>
<feature type="domain" description="FAD dependent oxidoreductase" evidence="10">
    <location>
        <begin position="21"/>
        <end position="377"/>
    </location>
</feature>
<feature type="domain" description="Alpha-glycerophosphate oxidase C-terminal" evidence="11">
    <location>
        <begin position="406"/>
        <end position="529"/>
    </location>
</feature>
<dbReference type="RefSeq" id="WP_277582707.1">
    <property type="nucleotide sequence ID" value="NZ_JAMBPY010000001.1"/>
</dbReference>
<dbReference type="InterPro" id="IPR038299">
    <property type="entry name" value="DAO_C_sf"/>
</dbReference>
<dbReference type="InterPro" id="IPR031656">
    <property type="entry name" value="DAO_C"/>
</dbReference>
<gene>
    <name evidence="12" type="ORF">M4L89_00735</name>
</gene>
<evidence type="ECO:0000256" key="3">
    <source>
        <dbReference type="ARBA" id="ARBA00007330"/>
    </source>
</evidence>
<comment type="catalytic activity">
    <reaction evidence="8 9">
        <text>a quinone + sn-glycerol 3-phosphate = dihydroxyacetone phosphate + a quinol</text>
        <dbReference type="Rhea" id="RHEA:18977"/>
        <dbReference type="ChEBI" id="CHEBI:24646"/>
        <dbReference type="ChEBI" id="CHEBI:57597"/>
        <dbReference type="ChEBI" id="CHEBI:57642"/>
        <dbReference type="ChEBI" id="CHEBI:132124"/>
        <dbReference type="EC" id="1.1.5.3"/>
    </reaction>
</comment>
<keyword evidence="5" id="KW-0319">Glycerol metabolism</keyword>
<reference evidence="12" key="1">
    <citation type="submission" date="2022-05" db="EMBL/GenBank/DDBJ databases">
        <title>Comparative genomics of Staphylococcus equorum isolates.</title>
        <authorList>
            <person name="Luelf R.H."/>
        </authorList>
    </citation>
    <scope>NUCLEOTIDE SEQUENCE</scope>
    <source>
        <strain evidence="12">TMW 2.2497</strain>
    </source>
</reference>
<proteinExistence type="inferred from homology"/>